<proteinExistence type="predicted"/>
<protein>
    <recommendedName>
        <fullName evidence="2">DUF4276 family protein</fullName>
    </recommendedName>
</protein>
<name>A0A6B1G4S4_9CHLR</name>
<sequence length="191" mass="21995">MNDRKLFVLVEGGDDERFFESVARPMFEKAYDIVQFWQYSQKKKAKVNNFLNSIRAMQAKGAVDLVIVADLDESPCVTDRKERLQNSFRSLSAGIGGSPQFRSSARILIVCREIESWYLAGLSDEECKRIGLTSPVDSTNYIAKEQFLNLMPNRFAAKIEFMLEILKVFDHETARKRNSSFGYFMRNYGMV</sequence>
<gene>
    <name evidence="1" type="ORF">F4148_16830</name>
</gene>
<accession>A0A6B1G4S4</accession>
<evidence type="ECO:0000313" key="1">
    <source>
        <dbReference type="EMBL" id="MYH63338.1"/>
    </source>
</evidence>
<organism evidence="1">
    <name type="scientific">Caldilineaceae bacterium SB0675_bin_29</name>
    <dbReference type="NCBI Taxonomy" id="2605266"/>
    <lineage>
        <taxon>Bacteria</taxon>
        <taxon>Bacillati</taxon>
        <taxon>Chloroflexota</taxon>
        <taxon>Caldilineae</taxon>
        <taxon>Caldilineales</taxon>
        <taxon>Caldilineaceae</taxon>
    </lineage>
</organism>
<reference evidence="1" key="1">
    <citation type="submission" date="2019-09" db="EMBL/GenBank/DDBJ databases">
        <title>Characterisation of the sponge microbiome using genome-centric metagenomics.</title>
        <authorList>
            <person name="Engelberts J.P."/>
            <person name="Robbins S.J."/>
            <person name="De Goeij J.M."/>
            <person name="Aranda M."/>
            <person name="Bell S.C."/>
            <person name="Webster N.S."/>
        </authorList>
    </citation>
    <scope>NUCLEOTIDE SEQUENCE</scope>
    <source>
        <strain evidence="1">SB0675_bin_29</strain>
    </source>
</reference>
<comment type="caution">
    <text evidence="1">The sequence shown here is derived from an EMBL/GenBank/DDBJ whole genome shotgun (WGS) entry which is preliminary data.</text>
</comment>
<dbReference type="EMBL" id="VYDA01000597">
    <property type="protein sequence ID" value="MYH63338.1"/>
    <property type="molecule type" value="Genomic_DNA"/>
</dbReference>
<dbReference type="AlphaFoldDB" id="A0A6B1G4S4"/>
<evidence type="ECO:0008006" key="2">
    <source>
        <dbReference type="Google" id="ProtNLM"/>
    </source>
</evidence>